<dbReference type="SMART" id="SM00387">
    <property type="entry name" value="HATPase_c"/>
    <property type="match status" value="1"/>
</dbReference>
<dbReference type="Proteomes" id="UP000269157">
    <property type="component" value="Unassembled WGS sequence"/>
</dbReference>
<keyword evidence="7" id="KW-0547">Nucleotide-binding</keyword>
<dbReference type="GO" id="GO:0000155">
    <property type="term" value="F:phosphorelay sensor kinase activity"/>
    <property type="evidence" value="ECO:0007669"/>
    <property type="project" value="InterPro"/>
</dbReference>
<dbReference type="InterPro" id="IPR050980">
    <property type="entry name" value="2C_sensor_his_kinase"/>
</dbReference>
<dbReference type="PROSITE" id="PS50109">
    <property type="entry name" value="HIS_KIN"/>
    <property type="match status" value="1"/>
</dbReference>
<dbReference type="EMBL" id="RCCE01000002">
    <property type="protein sequence ID" value="RLJ59547.1"/>
    <property type="molecule type" value="Genomic_DNA"/>
</dbReference>
<dbReference type="SUPFAM" id="SSF55874">
    <property type="entry name" value="ATPase domain of HSP90 chaperone/DNA topoisomerase II/histidine kinase"/>
    <property type="match status" value="1"/>
</dbReference>
<dbReference type="PROSITE" id="PS50885">
    <property type="entry name" value="HAMP"/>
    <property type="match status" value="1"/>
</dbReference>
<dbReference type="InterPro" id="IPR004358">
    <property type="entry name" value="Sig_transdc_His_kin-like_C"/>
</dbReference>
<dbReference type="GO" id="GO:0005886">
    <property type="term" value="C:plasma membrane"/>
    <property type="evidence" value="ECO:0007669"/>
    <property type="project" value="UniProtKB-SubCell"/>
</dbReference>
<evidence type="ECO:0000256" key="10">
    <source>
        <dbReference type="SAM" id="Phobius"/>
    </source>
</evidence>
<evidence type="ECO:0000259" key="12">
    <source>
        <dbReference type="PROSITE" id="PS50885"/>
    </source>
</evidence>
<evidence type="ECO:0000259" key="11">
    <source>
        <dbReference type="PROSITE" id="PS50109"/>
    </source>
</evidence>
<dbReference type="Pfam" id="PF00512">
    <property type="entry name" value="HisKA"/>
    <property type="match status" value="1"/>
</dbReference>
<name>A0A497WUM9_9RHOB</name>
<keyword evidence="14" id="KW-1185">Reference proteome</keyword>
<keyword evidence="9" id="KW-0067">ATP-binding</keyword>
<evidence type="ECO:0000256" key="3">
    <source>
        <dbReference type="ARBA" id="ARBA00012438"/>
    </source>
</evidence>
<dbReference type="SUPFAM" id="SSF158472">
    <property type="entry name" value="HAMP domain-like"/>
    <property type="match status" value="1"/>
</dbReference>
<keyword evidence="8 13" id="KW-0418">Kinase</keyword>
<dbReference type="OrthoDB" id="9815202at2"/>
<dbReference type="GO" id="GO:0005524">
    <property type="term" value="F:ATP binding"/>
    <property type="evidence" value="ECO:0007669"/>
    <property type="project" value="UniProtKB-KW"/>
</dbReference>
<evidence type="ECO:0000256" key="5">
    <source>
        <dbReference type="ARBA" id="ARBA00022553"/>
    </source>
</evidence>
<comment type="subcellular location">
    <subcellularLocation>
        <location evidence="2">Cell membrane</location>
        <topology evidence="2">Multi-pass membrane protein</topology>
    </subcellularLocation>
</comment>
<dbReference type="RefSeq" id="WP_121023241.1">
    <property type="nucleotide sequence ID" value="NZ_RCCE01000002.1"/>
</dbReference>
<keyword evidence="10" id="KW-0812">Transmembrane</keyword>
<dbReference type="Gene3D" id="1.10.287.130">
    <property type="match status" value="1"/>
</dbReference>
<keyword evidence="5" id="KW-0597">Phosphoprotein</keyword>
<evidence type="ECO:0000256" key="8">
    <source>
        <dbReference type="ARBA" id="ARBA00022777"/>
    </source>
</evidence>
<organism evidence="13 14">
    <name type="scientific">Litoreibacter meonggei</name>
    <dbReference type="NCBI Taxonomy" id="1049199"/>
    <lineage>
        <taxon>Bacteria</taxon>
        <taxon>Pseudomonadati</taxon>
        <taxon>Pseudomonadota</taxon>
        <taxon>Alphaproteobacteria</taxon>
        <taxon>Rhodobacterales</taxon>
        <taxon>Roseobacteraceae</taxon>
        <taxon>Litoreibacter</taxon>
    </lineage>
</organism>
<feature type="domain" description="HAMP" evidence="12">
    <location>
        <begin position="262"/>
        <end position="314"/>
    </location>
</feature>
<evidence type="ECO:0000313" key="14">
    <source>
        <dbReference type="Proteomes" id="UP000269157"/>
    </source>
</evidence>
<dbReference type="Gene3D" id="3.30.565.10">
    <property type="entry name" value="Histidine kinase-like ATPase, C-terminal domain"/>
    <property type="match status" value="1"/>
</dbReference>
<dbReference type="Gene3D" id="6.10.340.10">
    <property type="match status" value="1"/>
</dbReference>
<sequence length="522" mass="56585">MHAVKVPKKWRPSLAMLIALVVGVLVLLPFVALTAARITSNQFVRETEANLHAQAAIYSAIYAQEFLALLPEPSFGAVLAPEQIERLQETWHPVDAVLVSGSRSILPPRPDPLPTALMPEDVYLALSADLSRLAKKAQKSTLVGFLALDHQGQVIAGSGTDTGSFSHVAEVARALKGEIVSAARWREEEYRRHSLRSVSRDTKFRVYVAHPVNVAGKVIGVVYLSRTPSNLNKYLLQQKNALLWLLATVAVSAAVIGFSVWRFLTRPLTQLQDQARHIAKGELGTSLPSYGLKELASLGQSLMDMGNALRAKSAALNTYTKHATHELKSPVTSIAGAAELLQGSNVTDDRRNALAATISKDATRMDRLLMRMRDMARGQAEFGTQPTRLSEIAARLTKRFEGLVIEANGARDALLPLPEEAAEICLTHILQNAQEHGATRVVVDFDDKTSEIRVQDNGTGISEANIHKIVGPFFTTKREQGGTGMGLSISAEILAQFGGRIDASNTASGALIVLSFKDDASR</sequence>
<dbReference type="Pfam" id="PF00672">
    <property type="entry name" value="HAMP"/>
    <property type="match status" value="1"/>
</dbReference>
<evidence type="ECO:0000256" key="4">
    <source>
        <dbReference type="ARBA" id="ARBA00022475"/>
    </source>
</evidence>
<keyword evidence="10" id="KW-0472">Membrane</keyword>
<dbReference type="AlphaFoldDB" id="A0A497WUM9"/>
<keyword evidence="6" id="KW-0808">Transferase</keyword>
<accession>A0A497WUM9</accession>
<evidence type="ECO:0000256" key="6">
    <source>
        <dbReference type="ARBA" id="ARBA00022679"/>
    </source>
</evidence>
<gene>
    <name evidence="13" type="ORF">BCF46_1698</name>
</gene>
<dbReference type="InterPro" id="IPR036097">
    <property type="entry name" value="HisK_dim/P_sf"/>
</dbReference>
<comment type="caution">
    <text evidence="13">The sequence shown here is derived from an EMBL/GenBank/DDBJ whole genome shotgun (WGS) entry which is preliminary data.</text>
</comment>
<dbReference type="InterPro" id="IPR036890">
    <property type="entry name" value="HATPase_C_sf"/>
</dbReference>
<dbReference type="PANTHER" id="PTHR44936:SF10">
    <property type="entry name" value="SENSOR PROTEIN RSTB"/>
    <property type="match status" value="1"/>
</dbReference>
<dbReference type="EC" id="2.7.13.3" evidence="3"/>
<dbReference type="SMART" id="SM00388">
    <property type="entry name" value="HisKA"/>
    <property type="match status" value="1"/>
</dbReference>
<comment type="catalytic activity">
    <reaction evidence="1">
        <text>ATP + protein L-histidine = ADP + protein N-phospho-L-histidine.</text>
        <dbReference type="EC" id="2.7.13.3"/>
    </reaction>
</comment>
<feature type="transmembrane region" description="Helical" evidence="10">
    <location>
        <begin position="241"/>
        <end position="264"/>
    </location>
</feature>
<keyword evidence="4" id="KW-1003">Cell membrane</keyword>
<dbReference type="InterPro" id="IPR005467">
    <property type="entry name" value="His_kinase_dom"/>
</dbReference>
<dbReference type="SMART" id="SM00304">
    <property type="entry name" value="HAMP"/>
    <property type="match status" value="1"/>
</dbReference>
<evidence type="ECO:0000313" key="13">
    <source>
        <dbReference type="EMBL" id="RLJ59547.1"/>
    </source>
</evidence>
<dbReference type="Pfam" id="PF02518">
    <property type="entry name" value="HATPase_c"/>
    <property type="match status" value="1"/>
</dbReference>
<dbReference type="InterPro" id="IPR003594">
    <property type="entry name" value="HATPase_dom"/>
</dbReference>
<dbReference type="InterPro" id="IPR003660">
    <property type="entry name" value="HAMP_dom"/>
</dbReference>
<dbReference type="CDD" id="cd00082">
    <property type="entry name" value="HisKA"/>
    <property type="match status" value="1"/>
</dbReference>
<evidence type="ECO:0000256" key="9">
    <source>
        <dbReference type="ARBA" id="ARBA00022840"/>
    </source>
</evidence>
<feature type="domain" description="Histidine kinase" evidence="11">
    <location>
        <begin position="322"/>
        <end position="520"/>
    </location>
</feature>
<evidence type="ECO:0000256" key="7">
    <source>
        <dbReference type="ARBA" id="ARBA00022741"/>
    </source>
</evidence>
<keyword evidence="10" id="KW-1133">Transmembrane helix</keyword>
<dbReference type="PANTHER" id="PTHR44936">
    <property type="entry name" value="SENSOR PROTEIN CREC"/>
    <property type="match status" value="1"/>
</dbReference>
<dbReference type="SUPFAM" id="SSF47384">
    <property type="entry name" value="Homodimeric domain of signal transducing histidine kinase"/>
    <property type="match status" value="1"/>
</dbReference>
<protein>
    <recommendedName>
        <fullName evidence="3">histidine kinase</fullName>
        <ecNumber evidence="3">2.7.13.3</ecNumber>
    </recommendedName>
</protein>
<proteinExistence type="predicted"/>
<dbReference type="PRINTS" id="PR00344">
    <property type="entry name" value="BCTRLSENSOR"/>
</dbReference>
<reference evidence="13 14" key="1">
    <citation type="submission" date="2018-10" db="EMBL/GenBank/DDBJ databases">
        <title>Genomic Encyclopedia of Archaeal and Bacterial Type Strains, Phase II (KMG-II): from individual species to whole genera.</title>
        <authorList>
            <person name="Goeker M."/>
        </authorList>
    </citation>
    <scope>NUCLEOTIDE SEQUENCE [LARGE SCALE GENOMIC DNA]</scope>
    <source>
        <strain evidence="13 14">DSM 29466</strain>
    </source>
</reference>
<evidence type="ECO:0000256" key="2">
    <source>
        <dbReference type="ARBA" id="ARBA00004651"/>
    </source>
</evidence>
<dbReference type="InterPro" id="IPR003661">
    <property type="entry name" value="HisK_dim/P_dom"/>
</dbReference>
<evidence type="ECO:0000256" key="1">
    <source>
        <dbReference type="ARBA" id="ARBA00000085"/>
    </source>
</evidence>
<dbReference type="CDD" id="cd06225">
    <property type="entry name" value="HAMP"/>
    <property type="match status" value="1"/>
</dbReference>